<dbReference type="AlphaFoldDB" id="A0A8C7QSN6"/>
<dbReference type="InterPro" id="IPR036563">
    <property type="entry name" value="MoaE_sf"/>
</dbReference>
<dbReference type="Ensembl" id="ENSOMYT00000045924.2">
    <property type="protein sequence ID" value="ENSOMYP00000042091.2"/>
    <property type="gene ID" value="ENSOMYG00000019444.2"/>
</dbReference>
<dbReference type="Proteomes" id="UP000694395">
    <property type="component" value="Chromosome 12"/>
</dbReference>
<dbReference type="Pfam" id="PF02391">
    <property type="entry name" value="MoaE"/>
    <property type="match status" value="1"/>
</dbReference>
<dbReference type="PANTHER" id="PTHR23404">
    <property type="entry name" value="MOLYBDOPTERIN SYNTHASE RELATED"/>
    <property type="match status" value="1"/>
</dbReference>
<organism evidence="1 2">
    <name type="scientific">Oncorhynchus mykiss</name>
    <name type="common">Rainbow trout</name>
    <name type="synonym">Salmo gairdneri</name>
    <dbReference type="NCBI Taxonomy" id="8022"/>
    <lineage>
        <taxon>Eukaryota</taxon>
        <taxon>Metazoa</taxon>
        <taxon>Chordata</taxon>
        <taxon>Craniata</taxon>
        <taxon>Vertebrata</taxon>
        <taxon>Euteleostomi</taxon>
        <taxon>Actinopterygii</taxon>
        <taxon>Neopterygii</taxon>
        <taxon>Teleostei</taxon>
        <taxon>Protacanthopterygii</taxon>
        <taxon>Salmoniformes</taxon>
        <taxon>Salmonidae</taxon>
        <taxon>Salmoninae</taxon>
        <taxon>Oncorhynchus</taxon>
    </lineage>
</organism>
<dbReference type="InterPro" id="IPR003448">
    <property type="entry name" value="Mopterin_biosynth_MoaE"/>
</dbReference>
<dbReference type="CDD" id="cd00756">
    <property type="entry name" value="MoaE"/>
    <property type="match status" value="1"/>
</dbReference>
<evidence type="ECO:0000313" key="1">
    <source>
        <dbReference type="Ensembl" id="ENSOMYP00000042091.2"/>
    </source>
</evidence>
<dbReference type="GO" id="GO:0006777">
    <property type="term" value="P:Mo-molybdopterin cofactor biosynthetic process"/>
    <property type="evidence" value="ECO:0007669"/>
    <property type="project" value="InterPro"/>
</dbReference>
<sequence>MSEEGGRGPRDLIKVTHDKLSVDAVSLLTSPSCGAISIFIGTTRNNFEGKKVVQLEYEAYVPMAQSELRKIYTDIRARWPTVRHMCPSSTGLVPVNEAGVIIGISSPHRGNALEAVQFCIDTLKATKVYEADESCWKENKECQWTGQS</sequence>
<name>A0A8C7QSN6_ONCMY</name>
<reference evidence="1" key="1">
    <citation type="submission" date="2020-07" db="EMBL/GenBank/DDBJ databases">
        <title>A long reads based de novo assembly of the rainbow trout Arlee double haploid line genome.</title>
        <authorList>
            <person name="Gao G."/>
            <person name="Palti Y."/>
        </authorList>
    </citation>
    <scope>NUCLEOTIDE SEQUENCE [LARGE SCALE GENOMIC DNA]</scope>
</reference>
<dbReference type="GeneTree" id="ENSGT00510000047669"/>
<evidence type="ECO:0000313" key="2">
    <source>
        <dbReference type="Proteomes" id="UP000694395"/>
    </source>
</evidence>
<proteinExistence type="predicted"/>
<reference evidence="1" key="3">
    <citation type="submission" date="2025-09" db="UniProtKB">
        <authorList>
            <consortium name="Ensembl"/>
        </authorList>
    </citation>
    <scope>IDENTIFICATION</scope>
</reference>
<keyword evidence="2" id="KW-1185">Reference proteome</keyword>
<dbReference type="SUPFAM" id="SSF54690">
    <property type="entry name" value="Molybdopterin synthase subunit MoaE"/>
    <property type="match status" value="1"/>
</dbReference>
<reference evidence="1" key="2">
    <citation type="submission" date="2025-08" db="UniProtKB">
        <authorList>
            <consortium name="Ensembl"/>
        </authorList>
    </citation>
    <scope>IDENTIFICATION</scope>
</reference>
<dbReference type="Gene3D" id="3.90.1170.40">
    <property type="entry name" value="Molybdopterin biosynthesis MoaE subunit"/>
    <property type="match status" value="1"/>
</dbReference>
<protein>
    <submittedName>
        <fullName evidence="1">Molybdenum cofactor synthesis 2</fullName>
    </submittedName>
</protein>
<accession>A0A8C7QSN6</accession>